<dbReference type="Proteomes" id="UP001605036">
    <property type="component" value="Unassembled WGS sequence"/>
</dbReference>
<reference evidence="1 2" key="1">
    <citation type="submission" date="2024-09" db="EMBL/GenBank/DDBJ databases">
        <title>Chromosome-scale assembly of Riccia fluitans.</title>
        <authorList>
            <person name="Paukszto L."/>
            <person name="Sawicki J."/>
            <person name="Karawczyk K."/>
            <person name="Piernik-Szablinska J."/>
            <person name="Szczecinska M."/>
            <person name="Mazdziarz M."/>
        </authorList>
    </citation>
    <scope>NUCLEOTIDE SEQUENCE [LARGE SCALE GENOMIC DNA]</scope>
    <source>
        <strain evidence="1">Rf_01</strain>
        <tissue evidence="1">Aerial parts of the thallus</tissue>
    </source>
</reference>
<gene>
    <name evidence="1" type="ORF">R1flu_026983</name>
</gene>
<proteinExistence type="predicted"/>
<keyword evidence="2" id="KW-1185">Reference proteome</keyword>
<dbReference type="AlphaFoldDB" id="A0ABD1XHZ8"/>
<evidence type="ECO:0000313" key="1">
    <source>
        <dbReference type="EMBL" id="KAL2608410.1"/>
    </source>
</evidence>
<name>A0ABD1XHZ8_9MARC</name>
<accession>A0ABD1XHZ8</accession>
<sequence length="110" mass="12353">MEVGLVEFLHGEYASGKVMPVQKDVHGNHMDRRICGDCWPIKQQATSEKYVLSTLEAIFDAVGKEKIFSILVANLRGRQAKDSLLGNQFPWKGLLVPMALLAHWVEEFLG</sequence>
<comment type="caution">
    <text evidence="1">The sequence shown here is derived from an EMBL/GenBank/DDBJ whole genome shotgun (WGS) entry which is preliminary data.</text>
</comment>
<dbReference type="EMBL" id="JBHFFA010000008">
    <property type="protein sequence ID" value="KAL2608410.1"/>
    <property type="molecule type" value="Genomic_DNA"/>
</dbReference>
<protein>
    <submittedName>
        <fullName evidence="1">Uncharacterized protein</fullName>
    </submittedName>
</protein>
<evidence type="ECO:0000313" key="2">
    <source>
        <dbReference type="Proteomes" id="UP001605036"/>
    </source>
</evidence>
<organism evidence="1 2">
    <name type="scientific">Riccia fluitans</name>
    <dbReference type="NCBI Taxonomy" id="41844"/>
    <lineage>
        <taxon>Eukaryota</taxon>
        <taxon>Viridiplantae</taxon>
        <taxon>Streptophyta</taxon>
        <taxon>Embryophyta</taxon>
        <taxon>Marchantiophyta</taxon>
        <taxon>Marchantiopsida</taxon>
        <taxon>Marchantiidae</taxon>
        <taxon>Marchantiales</taxon>
        <taxon>Ricciaceae</taxon>
        <taxon>Riccia</taxon>
    </lineage>
</organism>